<protein>
    <submittedName>
        <fullName evidence="1">Uncharacterized protein</fullName>
    </submittedName>
</protein>
<evidence type="ECO:0000313" key="1">
    <source>
        <dbReference type="EMBL" id="MPM68543.1"/>
    </source>
</evidence>
<dbReference type="EMBL" id="VSSQ01022314">
    <property type="protein sequence ID" value="MPM68543.1"/>
    <property type="molecule type" value="Genomic_DNA"/>
</dbReference>
<comment type="caution">
    <text evidence="1">The sequence shown here is derived from an EMBL/GenBank/DDBJ whole genome shotgun (WGS) entry which is preliminary data.</text>
</comment>
<dbReference type="AlphaFoldDB" id="A0A645BZL0"/>
<proteinExistence type="predicted"/>
<reference evidence="1" key="1">
    <citation type="submission" date="2019-08" db="EMBL/GenBank/DDBJ databases">
        <authorList>
            <person name="Kucharzyk K."/>
            <person name="Murdoch R.W."/>
            <person name="Higgins S."/>
            <person name="Loffler F."/>
        </authorList>
    </citation>
    <scope>NUCLEOTIDE SEQUENCE</scope>
</reference>
<name>A0A645BZL0_9ZZZZ</name>
<sequence>MGHCSALLHLSEYSSRLQLVSGSHGNFNLPYLIQADGGQSQAFGYVVRSFVIYVQKRPFYAVKNIADYTRPQFYRKRLPCGIYSFSRLQSGSLLINLYGCISAIYGYDLPYKLFLSCQNHFPHLEAFHVLCLDHGSVD</sequence>
<gene>
    <name evidence="1" type="ORF">SDC9_115476</name>
</gene>
<organism evidence="1">
    <name type="scientific">bioreactor metagenome</name>
    <dbReference type="NCBI Taxonomy" id="1076179"/>
    <lineage>
        <taxon>unclassified sequences</taxon>
        <taxon>metagenomes</taxon>
        <taxon>ecological metagenomes</taxon>
    </lineage>
</organism>
<accession>A0A645BZL0</accession>